<evidence type="ECO:0000313" key="3">
    <source>
        <dbReference type="Proteomes" id="UP000321058"/>
    </source>
</evidence>
<sequence>MAPVCLTPRQVAKPLVTDIYNQVTQRSGGQLRKLPFSHQVPHDMSLRPLIGSSLPSGSHGSALLNDPPTKGTPGGDGKIEALSNVGLEQDLLY</sequence>
<dbReference type="Proteomes" id="UP000321058">
    <property type="component" value="Unassembled WGS sequence"/>
</dbReference>
<dbReference type="EMBL" id="BKAJ01000106">
    <property type="protein sequence ID" value="GEP58638.1"/>
    <property type="molecule type" value="Genomic_DNA"/>
</dbReference>
<keyword evidence="3" id="KW-1185">Reference proteome</keyword>
<accession>A0A512NI60</accession>
<feature type="region of interest" description="Disordered" evidence="1">
    <location>
        <begin position="45"/>
        <end position="80"/>
    </location>
</feature>
<protein>
    <submittedName>
        <fullName evidence="2">Uncharacterized protein</fullName>
    </submittedName>
</protein>
<evidence type="ECO:0000313" key="2">
    <source>
        <dbReference type="EMBL" id="GEP58638.1"/>
    </source>
</evidence>
<evidence type="ECO:0000256" key="1">
    <source>
        <dbReference type="SAM" id="MobiDB-lite"/>
    </source>
</evidence>
<name>A0A512NI60_9HYPH</name>
<gene>
    <name evidence="2" type="ORF">RSO01_58040</name>
</gene>
<reference evidence="2 3" key="1">
    <citation type="submission" date="2019-07" db="EMBL/GenBank/DDBJ databases">
        <title>Whole genome shotgun sequence of Reyranella soli NBRC 108950.</title>
        <authorList>
            <person name="Hosoyama A."/>
            <person name="Uohara A."/>
            <person name="Ohji S."/>
            <person name="Ichikawa N."/>
        </authorList>
    </citation>
    <scope>NUCLEOTIDE SEQUENCE [LARGE SCALE GENOMIC DNA]</scope>
    <source>
        <strain evidence="2 3">NBRC 108950</strain>
    </source>
</reference>
<comment type="caution">
    <text evidence="2">The sequence shown here is derived from an EMBL/GenBank/DDBJ whole genome shotgun (WGS) entry which is preliminary data.</text>
</comment>
<proteinExistence type="predicted"/>
<dbReference type="AlphaFoldDB" id="A0A512NI60"/>
<organism evidence="2 3">
    <name type="scientific">Reyranella soli</name>
    <dbReference type="NCBI Taxonomy" id="1230389"/>
    <lineage>
        <taxon>Bacteria</taxon>
        <taxon>Pseudomonadati</taxon>
        <taxon>Pseudomonadota</taxon>
        <taxon>Alphaproteobacteria</taxon>
        <taxon>Hyphomicrobiales</taxon>
        <taxon>Reyranellaceae</taxon>
        <taxon>Reyranella</taxon>
    </lineage>
</organism>